<dbReference type="InParanoid" id="F8PKH0"/>
<evidence type="ECO:0000313" key="1">
    <source>
        <dbReference type="EMBL" id="EGO03304.1"/>
    </source>
</evidence>
<dbReference type="Proteomes" id="UP000008063">
    <property type="component" value="Unassembled WGS sequence"/>
</dbReference>
<dbReference type="AlphaFoldDB" id="F8PKH0"/>
<sequence>MRAGTGHGTYQFVTNKRITEQIHLDAVHTRRVVRMMSVFSKERHKLVQEMHDMFWQDLGGLHIVVTLRSSRIIFQKS</sequence>
<gene>
    <name evidence="1" type="ORF">SERLA73DRAFT_174741</name>
</gene>
<accession>F8PKH0</accession>
<evidence type="ECO:0000313" key="2">
    <source>
        <dbReference type="Proteomes" id="UP000008063"/>
    </source>
</evidence>
<dbReference type="EMBL" id="GL945475">
    <property type="protein sequence ID" value="EGO03304.1"/>
    <property type="molecule type" value="Genomic_DNA"/>
</dbReference>
<organism evidence="2">
    <name type="scientific">Serpula lacrymans var. lacrymans (strain S7.3)</name>
    <name type="common">Dry rot fungus</name>
    <dbReference type="NCBI Taxonomy" id="936435"/>
    <lineage>
        <taxon>Eukaryota</taxon>
        <taxon>Fungi</taxon>
        <taxon>Dikarya</taxon>
        <taxon>Basidiomycota</taxon>
        <taxon>Agaricomycotina</taxon>
        <taxon>Agaricomycetes</taxon>
        <taxon>Agaricomycetidae</taxon>
        <taxon>Boletales</taxon>
        <taxon>Coniophorineae</taxon>
        <taxon>Serpulaceae</taxon>
        <taxon>Serpula</taxon>
    </lineage>
</organism>
<dbReference type="HOGENOM" id="CLU_2639603_0_0_1"/>
<protein>
    <submittedName>
        <fullName evidence="1">Uncharacterized protein</fullName>
    </submittedName>
</protein>
<keyword evidence="2" id="KW-1185">Reference proteome</keyword>
<proteinExistence type="predicted"/>
<reference evidence="2" key="1">
    <citation type="journal article" date="2011" name="Science">
        <title>The plant cell wall-decomposing machinery underlies the functional diversity of forest fungi.</title>
        <authorList>
            <person name="Eastwood D.C."/>
            <person name="Floudas D."/>
            <person name="Binder M."/>
            <person name="Majcherczyk A."/>
            <person name="Schneider P."/>
            <person name="Aerts A."/>
            <person name="Asiegbu F.O."/>
            <person name="Baker S.E."/>
            <person name="Barry K."/>
            <person name="Bendiksby M."/>
            <person name="Blumentritt M."/>
            <person name="Coutinho P.M."/>
            <person name="Cullen D."/>
            <person name="de Vries R.P."/>
            <person name="Gathman A."/>
            <person name="Goodell B."/>
            <person name="Henrissat B."/>
            <person name="Ihrmark K."/>
            <person name="Kauserud H."/>
            <person name="Kohler A."/>
            <person name="LaButti K."/>
            <person name="Lapidus A."/>
            <person name="Lavin J.L."/>
            <person name="Lee Y.-H."/>
            <person name="Lindquist E."/>
            <person name="Lilly W."/>
            <person name="Lucas S."/>
            <person name="Morin E."/>
            <person name="Murat C."/>
            <person name="Oguiza J.A."/>
            <person name="Park J."/>
            <person name="Pisabarro A.G."/>
            <person name="Riley R."/>
            <person name="Rosling A."/>
            <person name="Salamov A."/>
            <person name="Schmidt O."/>
            <person name="Schmutz J."/>
            <person name="Skrede I."/>
            <person name="Stenlid J."/>
            <person name="Wiebenga A."/>
            <person name="Xie X."/>
            <person name="Kuees U."/>
            <person name="Hibbett D.S."/>
            <person name="Hoffmeister D."/>
            <person name="Hoegberg N."/>
            <person name="Martin F."/>
            <person name="Grigoriev I.V."/>
            <person name="Watkinson S.C."/>
        </authorList>
    </citation>
    <scope>NUCLEOTIDE SEQUENCE [LARGE SCALE GENOMIC DNA]</scope>
    <source>
        <strain evidence="2">strain S7.3</strain>
    </source>
</reference>
<name>F8PKH0_SERL3</name>